<dbReference type="InterPro" id="IPR000408">
    <property type="entry name" value="Reg_chr_condens"/>
</dbReference>
<dbReference type="GO" id="GO:0008483">
    <property type="term" value="F:transaminase activity"/>
    <property type="evidence" value="ECO:0007669"/>
    <property type="project" value="UniProtKB-KW"/>
</dbReference>
<gene>
    <name evidence="7" type="ORF">SADUNF_Sadunf12G0046400</name>
</gene>
<dbReference type="AlphaFoldDB" id="A0A835JL50"/>
<feature type="domain" description="Aminotransferase class I/classII large" evidence="6">
    <location>
        <begin position="2"/>
        <end position="107"/>
    </location>
</feature>
<dbReference type="InterPro" id="IPR009091">
    <property type="entry name" value="RCC1/BLIP-II"/>
</dbReference>
<dbReference type="InterPro" id="IPR015422">
    <property type="entry name" value="PyrdxlP-dep_Trfase_small"/>
</dbReference>
<comment type="similarity">
    <text evidence="2">Belongs to the class-I pyridoxal-phosphate-dependent aminotransferase family.</text>
</comment>
<keyword evidence="3" id="KW-0032">Aminotransferase</keyword>
<sequence>MARLADATSVILPTSNSENILLDSKQLESKLNEKSRLLNLCSSSNPTGSVYPKKLLEEITKIPTKHPRLLVLPDEIYEHIIYASATYTSFASLPDLWERTLTVNGFARGKVKMRVLKKQFASGASSISQKAGVAALGLGYAGGEAVSTMVRAFRERRDFLIKSFGEMEGVGISEALASAMTGWRLQYLAGPKHFVVARNKIQNQLGAKSKWFWLVTVKLGAKSKWSTWSWHHRGLPCASENPSISGFSIKLVAAGAEHTAAVIEDGELYGWGVDMGTWDLILGGWRHTMAMSSDGNLYGWGWDKGVKGALFVLLSLVALR</sequence>
<evidence type="ECO:0000256" key="1">
    <source>
        <dbReference type="ARBA" id="ARBA00001933"/>
    </source>
</evidence>
<dbReference type="OrthoDB" id="1697803at2759"/>
<evidence type="ECO:0000313" key="7">
    <source>
        <dbReference type="EMBL" id="KAF9671426.1"/>
    </source>
</evidence>
<evidence type="ECO:0000256" key="3">
    <source>
        <dbReference type="ARBA" id="ARBA00022576"/>
    </source>
</evidence>
<evidence type="ECO:0000259" key="6">
    <source>
        <dbReference type="Pfam" id="PF00155"/>
    </source>
</evidence>
<dbReference type="InterPro" id="IPR050596">
    <property type="entry name" value="AspAT/PAT-like"/>
</dbReference>
<dbReference type="PANTHER" id="PTHR46383">
    <property type="entry name" value="ASPARTATE AMINOTRANSFERASE"/>
    <property type="match status" value="1"/>
</dbReference>
<dbReference type="SUPFAM" id="SSF53383">
    <property type="entry name" value="PLP-dependent transferases"/>
    <property type="match status" value="1"/>
</dbReference>
<keyword evidence="5" id="KW-0663">Pyridoxal phosphate</keyword>
<dbReference type="InterPro" id="IPR004839">
    <property type="entry name" value="Aminotransferase_I/II_large"/>
</dbReference>
<organism evidence="7 8">
    <name type="scientific">Salix dunnii</name>
    <dbReference type="NCBI Taxonomy" id="1413687"/>
    <lineage>
        <taxon>Eukaryota</taxon>
        <taxon>Viridiplantae</taxon>
        <taxon>Streptophyta</taxon>
        <taxon>Embryophyta</taxon>
        <taxon>Tracheophyta</taxon>
        <taxon>Spermatophyta</taxon>
        <taxon>Magnoliopsida</taxon>
        <taxon>eudicotyledons</taxon>
        <taxon>Gunneridae</taxon>
        <taxon>Pentapetalae</taxon>
        <taxon>rosids</taxon>
        <taxon>fabids</taxon>
        <taxon>Malpighiales</taxon>
        <taxon>Salicaceae</taxon>
        <taxon>Saliceae</taxon>
        <taxon>Salix</taxon>
    </lineage>
</organism>
<protein>
    <recommendedName>
        <fullName evidence="6">Aminotransferase class I/classII large domain-containing protein</fullName>
    </recommendedName>
</protein>
<dbReference type="Gene3D" id="3.90.1150.10">
    <property type="entry name" value="Aspartate Aminotransferase, domain 1"/>
    <property type="match status" value="1"/>
</dbReference>
<dbReference type="GO" id="GO:0030170">
    <property type="term" value="F:pyridoxal phosphate binding"/>
    <property type="evidence" value="ECO:0007669"/>
    <property type="project" value="InterPro"/>
</dbReference>
<dbReference type="Proteomes" id="UP000657918">
    <property type="component" value="Unassembled WGS sequence"/>
</dbReference>
<dbReference type="CDD" id="cd00609">
    <property type="entry name" value="AAT_like"/>
    <property type="match status" value="1"/>
</dbReference>
<reference evidence="7 8" key="1">
    <citation type="submission" date="2020-10" db="EMBL/GenBank/DDBJ databases">
        <title>Plant Genome Project.</title>
        <authorList>
            <person name="Zhang R.-G."/>
        </authorList>
    </citation>
    <scope>NUCLEOTIDE SEQUENCE [LARGE SCALE GENOMIC DNA]</scope>
    <source>
        <strain evidence="7">FAFU-HL-1</strain>
        <tissue evidence="7">Leaf</tissue>
    </source>
</reference>
<dbReference type="Pfam" id="PF00155">
    <property type="entry name" value="Aminotran_1_2"/>
    <property type="match status" value="1"/>
</dbReference>
<keyword evidence="4" id="KW-0808">Transferase</keyword>
<comment type="cofactor">
    <cofactor evidence="1">
        <name>pyridoxal 5'-phosphate</name>
        <dbReference type="ChEBI" id="CHEBI:597326"/>
    </cofactor>
</comment>
<dbReference type="PROSITE" id="PS00626">
    <property type="entry name" value="RCC1_2"/>
    <property type="match status" value="1"/>
</dbReference>
<dbReference type="GO" id="GO:0006520">
    <property type="term" value="P:amino acid metabolic process"/>
    <property type="evidence" value="ECO:0007669"/>
    <property type="project" value="InterPro"/>
</dbReference>
<dbReference type="InterPro" id="IPR015424">
    <property type="entry name" value="PyrdxlP-dep_Trfase"/>
</dbReference>
<proteinExistence type="inferred from homology"/>
<dbReference type="EMBL" id="JADGMS010000012">
    <property type="protein sequence ID" value="KAF9671426.1"/>
    <property type="molecule type" value="Genomic_DNA"/>
</dbReference>
<evidence type="ECO:0000256" key="4">
    <source>
        <dbReference type="ARBA" id="ARBA00022679"/>
    </source>
</evidence>
<dbReference type="Pfam" id="PF13540">
    <property type="entry name" value="RCC1_2"/>
    <property type="match status" value="1"/>
</dbReference>
<dbReference type="InterPro" id="IPR015421">
    <property type="entry name" value="PyrdxlP-dep_Trfase_major"/>
</dbReference>
<name>A0A835JL50_9ROSI</name>
<evidence type="ECO:0000313" key="8">
    <source>
        <dbReference type="Proteomes" id="UP000657918"/>
    </source>
</evidence>
<comment type="caution">
    <text evidence="7">The sequence shown here is derived from an EMBL/GenBank/DDBJ whole genome shotgun (WGS) entry which is preliminary data.</text>
</comment>
<dbReference type="SUPFAM" id="SSF50985">
    <property type="entry name" value="RCC1/BLIP-II"/>
    <property type="match status" value="1"/>
</dbReference>
<evidence type="ECO:0000256" key="5">
    <source>
        <dbReference type="ARBA" id="ARBA00022898"/>
    </source>
</evidence>
<dbReference type="Gene3D" id="3.40.640.10">
    <property type="entry name" value="Type I PLP-dependent aspartate aminotransferase-like (Major domain)"/>
    <property type="match status" value="1"/>
</dbReference>
<dbReference type="PANTHER" id="PTHR46383:SF1">
    <property type="entry name" value="ASPARTATE AMINOTRANSFERASE"/>
    <property type="match status" value="1"/>
</dbReference>
<dbReference type="Gene3D" id="2.130.10.30">
    <property type="entry name" value="Regulator of chromosome condensation 1/beta-lactamase-inhibitor protein II"/>
    <property type="match status" value="1"/>
</dbReference>
<keyword evidence="8" id="KW-1185">Reference proteome</keyword>
<evidence type="ECO:0000256" key="2">
    <source>
        <dbReference type="ARBA" id="ARBA00007441"/>
    </source>
</evidence>
<accession>A0A835JL50</accession>